<name>A0A841L3J8_9FIRM</name>
<dbReference type="GO" id="GO:0030436">
    <property type="term" value="P:asexual sporulation"/>
    <property type="evidence" value="ECO:0007669"/>
    <property type="project" value="InterPro"/>
</dbReference>
<comment type="caution">
    <text evidence="4">The sequence shown here is derived from an EMBL/GenBank/DDBJ whole genome shotgun (WGS) entry which is preliminary data.</text>
</comment>
<evidence type="ECO:0000256" key="2">
    <source>
        <dbReference type="ARBA" id="ARBA00006573"/>
    </source>
</evidence>
<reference evidence="4 5" key="1">
    <citation type="submission" date="2020-08" db="EMBL/GenBank/DDBJ databases">
        <title>Genomic Encyclopedia of Type Strains, Phase IV (KMG-IV): sequencing the most valuable type-strain genomes for metagenomic binning, comparative biology and taxonomic classification.</title>
        <authorList>
            <person name="Goeker M."/>
        </authorList>
    </citation>
    <scope>NUCLEOTIDE SEQUENCE [LARGE SCALE GENOMIC DNA]</scope>
    <source>
        <strain evidence="4 5">DSM 103526</strain>
    </source>
</reference>
<dbReference type="GO" id="GO:0030435">
    <property type="term" value="P:sporulation resulting in formation of a cellular spore"/>
    <property type="evidence" value="ECO:0007669"/>
    <property type="project" value="UniProtKB-KW"/>
</dbReference>
<keyword evidence="3" id="KW-0749">Sporulation</keyword>
<keyword evidence="5" id="KW-1185">Reference proteome</keyword>
<accession>A0A841L3J8</accession>
<evidence type="ECO:0000313" key="5">
    <source>
        <dbReference type="Proteomes" id="UP000579281"/>
    </source>
</evidence>
<organism evidence="4 5">
    <name type="scientific">Anaerosolibacter carboniphilus</name>
    <dbReference type="NCBI Taxonomy" id="1417629"/>
    <lineage>
        <taxon>Bacteria</taxon>
        <taxon>Bacillati</taxon>
        <taxon>Bacillota</taxon>
        <taxon>Clostridia</taxon>
        <taxon>Peptostreptococcales</taxon>
        <taxon>Thermotaleaceae</taxon>
        <taxon>Anaerosolibacter</taxon>
    </lineage>
</organism>
<protein>
    <submittedName>
        <fullName evidence="4">H-type small acid-soluble spore protein</fullName>
    </submittedName>
</protein>
<proteinExistence type="inferred from homology"/>
<dbReference type="InterPro" id="IPR012610">
    <property type="entry name" value="SASP_SspH"/>
</dbReference>
<comment type="similarity">
    <text evidence="2">Belongs to the SspH family.</text>
</comment>
<dbReference type="AlphaFoldDB" id="A0A841L3J8"/>
<evidence type="ECO:0000256" key="1">
    <source>
        <dbReference type="ARBA" id="ARBA00004288"/>
    </source>
</evidence>
<dbReference type="Proteomes" id="UP000579281">
    <property type="component" value="Unassembled WGS sequence"/>
</dbReference>
<evidence type="ECO:0000313" key="4">
    <source>
        <dbReference type="EMBL" id="MBB6216915.1"/>
    </source>
</evidence>
<sequence>MILDRVQQILSSEETIPVTHKGTPIWIEKLNPMNQTALVTGKTGQYTVDITELIEQ</sequence>
<dbReference type="Pfam" id="PF08141">
    <property type="entry name" value="SspH"/>
    <property type="match status" value="1"/>
</dbReference>
<dbReference type="GO" id="GO:0042601">
    <property type="term" value="C:endospore-forming forespore"/>
    <property type="evidence" value="ECO:0007669"/>
    <property type="project" value="InterPro"/>
</dbReference>
<comment type="subcellular location">
    <subcellularLocation>
        <location evidence="1">Spore core</location>
    </subcellularLocation>
</comment>
<gene>
    <name evidence="4" type="ORF">HNQ80_003020</name>
</gene>
<dbReference type="EMBL" id="JACHEN010000018">
    <property type="protein sequence ID" value="MBB6216915.1"/>
    <property type="molecule type" value="Genomic_DNA"/>
</dbReference>
<evidence type="ECO:0000256" key="3">
    <source>
        <dbReference type="ARBA" id="ARBA00022969"/>
    </source>
</evidence>
<dbReference type="RefSeq" id="WP_184311432.1">
    <property type="nucleotide sequence ID" value="NZ_JACHEN010000018.1"/>
</dbReference>